<feature type="region of interest" description="Disordered" evidence="1">
    <location>
        <begin position="181"/>
        <end position="212"/>
    </location>
</feature>
<evidence type="ECO:0000313" key="3">
    <source>
        <dbReference type="EMBL" id="KAG0665864.1"/>
    </source>
</evidence>
<feature type="chain" id="PRO_5040510611" evidence="2">
    <location>
        <begin position="22"/>
        <end position="334"/>
    </location>
</feature>
<feature type="signal peptide" evidence="2">
    <location>
        <begin position="1"/>
        <end position="21"/>
    </location>
</feature>
<name>A0A9P7B9P9_RHOMI</name>
<dbReference type="Proteomes" id="UP000777482">
    <property type="component" value="Unassembled WGS sequence"/>
</dbReference>
<reference evidence="3 4" key="1">
    <citation type="submission" date="2020-11" db="EMBL/GenBank/DDBJ databases">
        <title>Kefir isolates.</title>
        <authorList>
            <person name="Marcisauskas S."/>
            <person name="Kim Y."/>
            <person name="Blasche S."/>
        </authorList>
    </citation>
    <scope>NUCLEOTIDE SEQUENCE [LARGE SCALE GENOMIC DNA]</scope>
    <source>
        <strain evidence="3 4">KR</strain>
    </source>
</reference>
<dbReference type="EMBL" id="PUHQ01000007">
    <property type="protein sequence ID" value="KAG0665864.1"/>
    <property type="molecule type" value="Genomic_DNA"/>
</dbReference>
<feature type="compositionally biased region" description="Basic and acidic residues" evidence="1">
    <location>
        <begin position="64"/>
        <end position="74"/>
    </location>
</feature>
<comment type="caution">
    <text evidence="3">The sequence shown here is derived from an EMBL/GenBank/DDBJ whole genome shotgun (WGS) entry which is preliminary data.</text>
</comment>
<proteinExistence type="predicted"/>
<dbReference type="AlphaFoldDB" id="A0A9P7B9P9"/>
<evidence type="ECO:0000256" key="1">
    <source>
        <dbReference type="SAM" id="MobiDB-lite"/>
    </source>
</evidence>
<feature type="region of interest" description="Disordered" evidence="1">
    <location>
        <begin position="48"/>
        <end position="80"/>
    </location>
</feature>
<sequence length="334" mass="35751">MAVSCLLALYSPLARWTNALCVPPSPRRAAPSTDVRLLGPSLPPDRAVAMPWLEPSRGGPNSLKMRDKEAREGPAMHTPPQSTRIRCVVVSDENQSDPAVPYPATHAHPSTSPHVAVEPAHVARFRTAARRHRTYPLRYRSAQEQARVLPAAPPGSPVAQPGSFPAFRRCGWVRLRGRLKPTPALGRNSQDARVASPQPGPTTPRKQAPAAARVRDEFPLPSFGWTRVCIAASAPRPSSGTCLSFAVRRPCQGDAPIGPPRGDINLLPKPDPLPGATPPLARSETAHSPDVPAFIATSTLATSSLRLLISVALRASEALEPVSMRLFALNPLGQ</sequence>
<keyword evidence="4" id="KW-1185">Reference proteome</keyword>
<organism evidence="3 4">
    <name type="scientific">Rhodotorula mucilaginosa</name>
    <name type="common">Yeast</name>
    <name type="synonym">Rhodotorula rubra</name>
    <dbReference type="NCBI Taxonomy" id="5537"/>
    <lineage>
        <taxon>Eukaryota</taxon>
        <taxon>Fungi</taxon>
        <taxon>Dikarya</taxon>
        <taxon>Basidiomycota</taxon>
        <taxon>Pucciniomycotina</taxon>
        <taxon>Microbotryomycetes</taxon>
        <taxon>Sporidiobolales</taxon>
        <taxon>Sporidiobolaceae</taxon>
        <taxon>Rhodotorula</taxon>
    </lineage>
</organism>
<accession>A0A9P7B9P9</accession>
<evidence type="ECO:0000313" key="4">
    <source>
        <dbReference type="Proteomes" id="UP000777482"/>
    </source>
</evidence>
<protein>
    <submittedName>
        <fullName evidence="3">Uncharacterized protein</fullName>
    </submittedName>
</protein>
<feature type="region of interest" description="Disordered" evidence="1">
    <location>
        <begin position="95"/>
        <end position="114"/>
    </location>
</feature>
<evidence type="ECO:0000256" key="2">
    <source>
        <dbReference type="SAM" id="SignalP"/>
    </source>
</evidence>
<keyword evidence="2" id="KW-0732">Signal</keyword>
<gene>
    <name evidence="3" type="ORF">C6P46_005958</name>
</gene>